<dbReference type="Proteomes" id="UP000299102">
    <property type="component" value="Unassembled WGS sequence"/>
</dbReference>
<proteinExistence type="predicted"/>
<accession>A0A4C1TGL2</accession>
<protein>
    <submittedName>
        <fullName evidence="1">Uncharacterized protein</fullName>
    </submittedName>
</protein>
<reference evidence="1 2" key="1">
    <citation type="journal article" date="2019" name="Commun. Biol.">
        <title>The bagworm genome reveals a unique fibroin gene that provides high tensile strength.</title>
        <authorList>
            <person name="Kono N."/>
            <person name="Nakamura H."/>
            <person name="Ohtoshi R."/>
            <person name="Tomita M."/>
            <person name="Numata K."/>
            <person name="Arakawa K."/>
        </authorList>
    </citation>
    <scope>NUCLEOTIDE SEQUENCE [LARGE SCALE GENOMIC DNA]</scope>
</reference>
<gene>
    <name evidence="1" type="ORF">EVAR_6960_1</name>
</gene>
<sequence>MKISIEAEIEIVTDIRTVTEREIAQIRNSTWAYRWAKACRGRIQPSCQGRSSISLRIPSTSRHRSVIGSELGVNEPRLPSDAPAHAYCARLEVVT</sequence>
<dbReference type="AlphaFoldDB" id="A0A4C1TGL2"/>
<name>A0A4C1TGL2_EUMVA</name>
<organism evidence="1 2">
    <name type="scientific">Eumeta variegata</name>
    <name type="common">Bagworm moth</name>
    <name type="synonym">Eumeta japonica</name>
    <dbReference type="NCBI Taxonomy" id="151549"/>
    <lineage>
        <taxon>Eukaryota</taxon>
        <taxon>Metazoa</taxon>
        <taxon>Ecdysozoa</taxon>
        <taxon>Arthropoda</taxon>
        <taxon>Hexapoda</taxon>
        <taxon>Insecta</taxon>
        <taxon>Pterygota</taxon>
        <taxon>Neoptera</taxon>
        <taxon>Endopterygota</taxon>
        <taxon>Lepidoptera</taxon>
        <taxon>Glossata</taxon>
        <taxon>Ditrysia</taxon>
        <taxon>Tineoidea</taxon>
        <taxon>Psychidae</taxon>
        <taxon>Oiketicinae</taxon>
        <taxon>Eumeta</taxon>
    </lineage>
</organism>
<evidence type="ECO:0000313" key="2">
    <source>
        <dbReference type="Proteomes" id="UP000299102"/>
    </source>
</evidence>
<keyword evidence="2" id="KW-1185">Reference proteome</keyword>
<evidence type="ECO:0000313" key="1">
    <source>
        <dbReference type="EMBL" id="GBP13622.1"/>
    </source>
</evidence>
<dbReference type="EMBL" id="BGZK01000058">
    <property type="protein sequence ID" value="GBP13622.1"/>
    <property type="molecule type" value="Genomic_DNA"/>
</dbReference>
<comment type="caution">
    <text evidence="1">The sequence shown here is derived from an EMBL/GenBank/DDBJ whole genome shotgun (WGS) entry which is preliminary data.</text>
</comment>